<proteinExistence type="predicted"/>
<evidence type="ECO:0000313" key="2">
    <source>
        <dbReference type="EMBL" id="SMO83913.1"/>
    </source>
</evidence>
<protein>
    <submittedName>
        <fullName evidence="2">Uncharacterized protein</fullName>
    </submittedName>
</protein>
<sequence>MTLITTDDSAFPLGESLTEIRNQLEALRADMANMQAKLRDGNMEVVKDGTKAIQDIRHWLRIAIEVEREFAKRQQEQAGIVNGYAIDFDGARDRIRCRLDRLRSCRGAGRVSG</sequence>
<name>A0A521EJ09_9RHOB</name>
<evidence type="ECO:0000313" key="3">
    <source>
        <dbReference type="Proteomes" id="UP000316030"/>
    </source>
</evidence>
<dbReference type="Proteomes" id="UP000316030">
    <property type="component" value="Unassembled WGS sequence"/>
</dbReference>
<reference evidence="2 3" key="1">
    <citation type="submission" date="2017-05" db="EMBL/GenBank/DDBJ databases">
        <authorList>
            <person name="Varghese N."/>
            <person name="Submissions S."/>
        </authorList>
    </citation>
    <scope>NUCLEOTIDE SEQUENCE [LARGE SCALE GENOMIC DNA]</scope>
    <source>
        <strain evidence="2 3">DSM 29506</strain>
    </source>
</reference>
<dbReference type="AlphaFoldDB" id="A0A521EJ09"/>
<dbReference type="EMBL" id="FXTO01000017">
    <property type="protein sequence ID" value="SMO83913.1"/>
    <property type="molecule type" value="Genomic_DNA"/>
</dbReference>
<organism evidence="2 3">
    <name type="scientific">Thalassovita litoralis</name>
    <dbReference type="NCBI Taxonomy" id="1010611"/>
    <lineage>
        <taxon>Bacteria</taxon>
        <taxon>Pseudomonadati</taxon>
        <taxon>Pseudomonadota</taxon>
        <taxon>Alphaproteobacteria</taxon>
        <taxon>Rhodobacterales</taxon>
        <taxon>Roseobacteraceae</taxon>
        <taxon>Thalassovita</taxon>
    </lineage>
</organism>
<keyword evidence="3" id="KW-1185">Reference proteome</keyword>
<accession>A0A521EJ09</accession>
<dbReference type="RefSeq" id="WP_185959016.1">
    <property type="nucleotide sequence ID" value="NZ_FXTO01000017.1"/>
</dbReference>
<gene>
    <name evidence="2" type="ORF">SAMN06265173_1174</name>
</gene>
<evidence type="ECO:0000256" key="1">
    <source>
        <dbReference type="SAM" id="Coils"/>
    </source>
</evidence>
<keyword evidence="1" id="KW-0175">Coiled coil</keyword>
<feature type="coiled-coil region" evidence="1">
    <location>
        <begin position="17"/>
        <end position="44"/>
    </location>
</feature>